<accession>A0A1G2A992</accession>
<comment type="caution">
    <text evidence="1">The sequence shown here is derived from an EMBL/GenBank/DDBJ whole genome shotgun (WGS) entry which is preliminary data.</text>
</comment>
<dbReference type="Proteomes" id="UP000178315">
    <property type="component" value="Unassembled WGS sequence"/>
</dbReference>
<dbReference type="EMBL" id="MHJU01000027">
    <property type="protein sequence ID" value="OGY72620.1"/>
    <property type="molecule type" value="Genomic_DNA"/>
</dbReference>
<sequence length="272" mass="30944">MREPNHAKKTEWLHGEAIMKEIYNGGMQAYIEKQVSHIEDALSFDGKKFVVMCVDERLLFGQEGLFNENECPVQTPGSFILCSKEEREKIFTNLPISGFTSHEGCGACKVYAKQRGLDEEDTDAHGKEFGQKIVEELREKGRDVYYRHITGDEMHHPKEFHIARVVYYINTKTFNPFALSEDERGRLPIGFGISRAHFNEGIAQKDLKLCISIAFGAHGFGNLFTEEEPLLIVPVAVDEDSLENMKTEVNDVVKTFAVEDQKRVKIDGFYSV</sequence>
<protein>
    <submittedName>
        <fullName evidence="1">Uncharacterized protein</fullName>
    </submittedName>
</protein>
<dbReference type="AlphaFoldDB" id="A0A1G2A992"/>
<organism evidence="1 2">
    <name type="scientific">Candidatus Jacksonbacteria bacterium RIFCSPLOWO2_02_FULL_44_20</name>
    <dbReference type="NCBI Taxonomy" id="1798460"/>
    <lineage>
        <taxon>Bacteria</taxon>
        <taxon>Candidatus Jacksoniibacteriota</taxon>
    </lineage>
</organism>
<evidence type="ECO:0000313" key="2">
    <source>
        <dbReference type="Proteomes" id="UP000178315"/>
    </source>
</evidence>
<proteinExistence type="predicted"/>
<reference evidence="1 2" key="1">
    <citation type="journal article" date="2016" name="Nat. Commun.">
        <title>Thousands of microbial genomes shed light on interconnected biogeochemical processes in an aquifer system.</title>
        <authorList>
            <person name="Anantharaman K."/>
            <person name="Brown C.T."/>
            <person name="Hug L.A."/>
            <person name="Sharon I."/>
            <person name="Castelle C.J."/>
            <person name="Probst A.J."/>
            <person name="Thomas B.C."/>
            <person name="Singh A."/>
            <person name="Wilkins M.J."/>
            <person name="Karaoz U."/>
            <person name="Brodie E.L."/>
            <person name="Williams K.H."/>
            <person name="Hubbard S.S."/>
            <person name="Banfield J.F."/>
        </authorList>
    </citation>
    <scope>NUCLEOTIDE SEQUENCE [LARGE SCALE GENOMIC DNA]</scope>
</reference>
<evidence type="ECO:0000313" key="1">
    <source>
        <dbReference type="EMBL" id="OGY72620.1"/>
    </source>
</evidence>
<name>A0A1G2A992_9BACT</name>
<gene>
    <name evidence="1" type="ORF">A3H61_03365</name>
</gene>